<evidence type="ECO:0000313" key="4">
    <source>
        <dbReference type="EMBL" id="OQD51798.1"/>
    </source>
</evidence>
<evidence type="ECO:0000256" key="2">
    <source>
        <dbReference type="SAM" id="Phobius"/>
    </source>
</evidence>
<gene>
    <name evidence="4" type="ORF">BM536_037950</name>
</gene>
<dbReference type="Proteomes" id="UP000184286">
    <property type="component" value="Unassembled WGS sequence"/>
</dbReference>
<feature type="compositionally biased region" description="Low complexity" evidence="1">
    <location>
        <begin position="135"/>
        <end position="151"/>
    </location>
</feature>
<keyword evidence="2" id="KW-1133">Transmembrane helix</keyword>
<accession>A0A1V6MHH4</accession>
<feature type="region of interest" description="Disordered" evidence="1">
    <location>
        <begin position="135"/>
        <end position="193"/>
    </location>
</feature>
<evidence type="ECO:0000256" key="1">
    <source>
        <dbReference type="SAM" id="MobiDB-lite"/>
    </source>
</evidence>
<keyword evidence="3" id="KW-0732">Signal</keyword>
<feature type="compositionally biased region" description="Low complexity" evidence="1">
    <location>
        <begin position="159"/>
        <end position="190"/>
    </location>
</feature>
<comment type="caution">
    <text evidence="4">The sequence shown here is derived from an EMBL/GenBank/DDBJ whole genome shotgun (WGS) entry which is preliminary data.</text>
</comment>
<organism evidence="4 5">
    <name type="scientific">Streptomyces phaeoluteigriseus</name>
    <dbReference type="NCBI Taxonomy" id="114686"/>
    <lineage>
        <taxon>Bacteria</taxon>
        <taxon>Bacillati</taxon>
        <taxon>Actinomycetota</taxon>
        <taxon>Actinomycetes</taxon>
        <taxon>Kitasatosporales</taxon>
        <taxon>Streptomycetaceae</taxon>
        <taxon>Streptomyces</taxon>
        <taxon>Streptomyces aurantiacus group</taxon>
    </lineage>
</organism>
<feature type="signal peptide" evidence="3">
    <location>
        <begin position="1"/>
        <end position="28"/>
    </location>
</feature>
<feature type="transmembrane region" description="Helical" evidence="2">
    <location>
        <begin position="203"/>
        <end position="223"/>
    </location>
</feature>
<dbReference type="OrthoDB" id="3404609at2"/>
<dbReference type="EMBL" id="MPOH02000051">
    <property type="protein sequence ID" value="OQD51798.1"/>
    <property type="molecule type" value="Genomic_DNA"/>
</dbReference>
<reference evidence="5" key="1">
    <citation type="submission" date="2016-11" db="EMBL/GenBank/DDBJ databases">
        <authorList>
            <person name="Schniete J.K."/>
            <person name="Salih T."/>
            <person name="Algora Gallardo L."/>
            <person name="Martinez Fernandez S."/>
            <person name="Herron P.R."/>
        </authorList>
    </citation>
    <scope>NUCLEOTIDE SEQUENCE [LARGE SCALE GENOMIC DNA]</scope>
    <source>
        <strain evidence="5">DSM 41896</strain>
    </source>
</reference>
<evidence type="ECO:0008006" key="6">
    <source>
        <dbReference type="Google" id="ProtNLM"/>
    </source>
</evidence>
<evidence type="ECO:0000256" key="3">
    <source>
        <dbReference type="SAM" id="SignalP"/>
    </source>
</evidence>
<proteinExistence type="predicted"/>
<keyword evidence="2" id="KW-0472">Membrane</keyword>
<name>A0A1V6MHH4_9ACTN</name>
<sequence length="232" mass="23368">MYTRSFARAVALTASAFWLLIPATSASATDDTYTVPLHQHLPLTASSDGVEHESDCPVPDTKDGWHFVLPGTGTDFVKLTVTFEPGGEQVITSFGPPSDKHAYAASDPGATLVAAEAEVTGGDVAWFNLSHACPASNTQPSSSPTPSQSTSPTPPVTTPPASESSPASPHPSSSSSAAVTPPASSTPVSQNGGALAETGAQTVSIAGAALLLLGAGAGLVVALRRKGSGQRH</sequence>
<dbReference type="RefSeq" id="WP_073499383.1">
    <property type="nucleotide sequence ID" value="NZ_MPOH02000051.1"/>
</dbReference>
<keyword evidence="2" id="KW-0812">Transmembrane</keyword>
<dbReference type="STRING" id="114686.BM536_037950"/>
<protein>
    <recommendedName>
        <fullName evidence="6">Gram-positive cocci surface proteins LPxTG domain-containing protein</fullName>
    </recommendedName>
</protein>
<feature type="chain" id="PRO_5012731845" description="Gram-positive cocci surface proteins LPxTG domain-containing protein" evidence="3">
    <location>
        <begin position="29"/>
        <end position="232"/>
    </location>
</feature>
<evidence type="ECO:0000313" key="5">
    <source>
        <dbReference type="Proteomes" id="UP000184286"/>
    </source>
</evidence>
<reference evidence="4 5" key="2">
    <citation type="submission" date="2017-02" db="EMBL/GenBank/DDBJ databases">
        <title>Draft genome sequence of Streptomyces phaeoluteigriseus type strain DSM41896.</title>
        <authorList>
            <person name="Salih T.S."/>
            <person name="Algora Gallardo L."/>
            <person name="Melo Santos T."/>
            <person name="Filgueira Martinez S."/>
            <person name="Herron P.R."/>
        </authorList>
    </citation>
    <scope>NUCLEOTIDE SEQUENCE [LARGE SCALE GENOMIC DNA]</scope>
    <source>
        <strain evidence="4 5">DSM 41896</strain>
    </source>
</reference>
<dbReference type="AlphaFoldDB" id="A0A1V6MHH4"/>